<dbReference type="Gene3D" id="6.10.340.10">
    <property type="match status" value="1"/>
</dbReference>
<evidence type="ECO:0000313" key="13">
    <source>
        <dbReference type="EMBL" id="SDI86034.1"/>
    </source>
</evidence>
<feature type="transmembrane region" description="Helical" evidence="10">
    <location>
        <begin position="17"/>
        <end position="38"/>
    </location>
</feature>
<reference evidence="13 15" key="1">
    <citation type="submission" date="2016-10" db="EMBL/GenBank/DDBJ databases">
        <authorList>
            <person name="de Groot N.N."/>
        </authorList>
    </citation>
    <scope>NUCLEOTIDE SEQUENCE [LARGE SCALE GENOMIC DNA]</scope>
    <source>
        <strain evidence="13 15">WG7</strain>
    </source>
</reference>
<dbReference type="SMART" id="SM00283">
    <property type="entry name" value="MA"/>
    <property type="match status" value="1"/>
</dbReference>
<keyword evidence="2" id="KW-1003">Cell membrane</keyword>
<evidence type="ECO:0000313" key="14">
    <source>
        <dbReference type="EMBL" id="TDS34745.1"/>
    </source>
</evidence>
<dbReference type="Gene3D" id="3.30.450.20">
    <property type="entry name" value="PAS domain"/>
    <property type="match status" value="1"/>
</dbReference>
<evidence type="ECO:0000256" key="3">
    <source>
        <dbReference type="ARBA" id="ARBA00022500"/>
    </source>
</evidence>
<dbReference type="PANTHER" id="PTHR32089">
    <property type="entry name" value="METHYL-ACCEPTING CHEMOTAXIS PROTEIN MCPB"/>
    <property type="match status" value="1"/>
</dbReference>
<evidence type="ECO:0000256" key="8">
    <source>
        <dbReference type="ARBA" id="ARBA00029447"/>
    </source>
</evidence>
<dbReference type="RefSeq" id="WP_089717123.1">
    <property type="nucleotide sequence ID" value="NZ_FNEH01000017.1"/>
</dbReference>
<keyword evidence="4 10" id="KW-0812">Transmembrane</keyword>
<evidence type="ECO:0000256" key="9">
    <source>
        <dbReference type="PROSITE-ProRule" id="PRU00284"/>
    </source>
</evidence>
<dbReference type="EMBL" id="FNEH01000017">
    <property type="protein sequence ID" value="SDI86034.1"/>
    <property type="molecule type" value="Genomic_DNA"/>
</dbReference>
<dbReference type="Pfam" id="PF00015">
    <property type="entry name" value="MCPsignal"/>
    <property type="match status" value="1"/>
</dbReference>
<evidence type="ECO:0000256" key="1">
    <source>
        <dbReference type="ARBA" id="ARBA00004651"/>
    </source>
</evidence>
<comment type="subcellular location">
    <subcellularLocation>
        <location evidence="1">Cell membrane</location>
        <topology evidence="1">Multi-pass membrane protein</topology>
    </subcellularLocation>
</comment>
<feature type="domain" description="HAMP" evidence="12">
    <location>
        <begin position="319"/>
        <end position="371"/>
    </location>
</feature>
<dbReference type="PROSITE" id="PS50111">
    <property type="entry name" value="CHEMOTAXIS_TRANSDUC_2"/>
    <property type="match status" value="1"/>
</dbReference>
<dbReference type="Pfam" id="PF02743">
    <property type="entry name" value="dCache_1"/>
    <property type="match status" value="1"/>
</dbReference>
<dbReference type="SMART" id="SM00304">
    <property type="entry name" value="HAMP"/>
    <property type="match status" value="2"/>
</dbReference>
<dbReference type="GO" id="GO:0006935">
    <property type="term" value="P:chemotaxis"/>
    <property type="evidence" value="ECO:0007669"/>
    <property type="project" value="UniProtKB-KW"/>
</dbReference>
<dbReference type="Proteomes" id="UP000198945">
    <property type="component" value="Unassembled WGS sequence"/>
</dbReference>
<evidence type="ECO:0000256" key="5">
    <source>
        <dbReference type="ARBA" id="ARBA00022989"/>
    </source>
</evidence>
<dbReference type="GO" id="GO:0007165">
    <property type="term" value="P:signal transduction"/>
    <property type="evidence" value="ECO:0007669"/>
    <property type="project" value="UniProtKB-KW"/>
</dbReference>
<gene>
    <name evidence="14" type="ORF">BY453_102182</name>
    <name evidence="13" type="ORF">SAMN04515654_11758</name>
</gene>
<evidence type="ECO:0000259" key="11">
    <source>
        <dbReference type="PROSITE" id="PS50111"/>
    </source>
</evidence>
<keyword evidence="5 10" id="KW-1133">Transmembrane helix</keyword>
<dbReference type="SUPFAM" id="SSF58104">
    <property type="entry name" value="Methyl-accepting chemotaxis protein (MCP) signaling domain"/>
    <property type="match status" value="1"/>
</dbReference>
<name>A0A1G8P0I1_9FIRM</name>
<evidence type="ECO:0000259" key="12">
    <source>
        <dbReference type="PROSITE" id="PS50885"/>
    </source>
</evidence>
<dbReference type="CDD" id="cd18773">
    <property type="entry name" value="PDC1_HK_sensor"/>
    <property type="match status" value="1"/>
</dbReference>
<dbReference type="GO" id="GO:0005886">
    <property type="term" value="C:plasma membrane"/>
    <property type="evidence" value="ECO:0007669"/>
    <property type="project" value="UniProtKB-SubCell"/>
</dbReference>
<dbReference type="CDD" id="cd12912">
    <property type="entry name" value="PDC2_MCP_like"/>
    <property type="match status" value="1"/>
</dbReference>
<evidence type="ECO:0000313" key="16">
    <source>
        <dbReference type="Proteomes" id="UP000295758"/>
    </source>
</evidence>
<keyword evidence="6 10" id="KW-0472">Membrane</keyword>
<evidence type="ECO:0000256" key="7">
    <source>
        <dbReference type="ARBA" id="ARBA00023224"/>
    </source>
</evidence>
<accession>A0A1G8P0I1</accession>
<evidence type="ECO:0000256" key="4">
    <source>
        <dbReference type="ARBA" id="ARBA00022692"/>
    </source>
</evidence>
<sequence length="663" mass="72669">MEFDIKKINWQSIKTKLIIIISLLVLILIALSTTITYFQTKNILEESIYSSALDKIQSSAAQLDMVIDQGMNAVENVDHAWFDTRVNLPTSLARELYYKVGNNARFKNIVENNEYLNSMFILDLEGVMSITSTEEDIDFSDNPVFKQALESKEIFISNPLTQPGGSKEVIMIIEPYFVEEKLATFFGGTITLNKLNEFAATLNINGSGHGFIINQDNYLLAYEDEKYIGNQQLLRDGGEEVAQLFNNMQNDLSQIEFYNLMGIDSGVAYAPLNNADWSIGIKANNQNVLSPLIRLRYISLIIGIIAVLIGTAVAYYLADYISKPIIELRNTVNFIANGDLTKKAEVENNDEIGELAADFNKMVDNIKKLIDNISSSAVKTEKTGADLKVTAAETSSAVDSVAASIEEFSASIEEVAASAQEFASTSSNINENVQGITEYTDEVNELAENGLLEMQKTEKEMENILNVSAESIDKINNLNASAGQINGIVNMISAIAEQTNLLALNAAIEAARAGDAGRGFAVVADEIRDLAEETKGSTNEIKNLVSNLQEEIKDAVKVINNTNSQIKEGADSVASTGKSFNHITDKIKDVVTQVKNTAEAVDELNRGSKDISRVTEEQAVNSDQISESVQKQSVAVDNLNNAVGSLTEMTVELKELVNEFKIS</sequence>
<dbReference type="InterPro" id="IPR003660">
    <property type="entry name" value="HAMP_dom"/>
</dbReference>
<proteinExistence type="inferred from homology"/>
<dbReference type="EMBL" id="SOAA01000002">
    <property type="protein sequence ID" value="TDS34745.1"/>
    <property type="molecule type" value="Genomic_DNA"/>
</dbReference>
<protein>
    <submittedName>
        <fullName evidence="14">Methyl-accepting chemotaxis protein</fullName>
    </submittedName>
    <submittedName>
        <fullName evidence="13">Methyl-accepting chemotaxis sensory transducer with Cache sensor</fullName>
    </submittedName>
</protein>
<feature type="domain" description="Methyl-accepting transducer" evidence="11">
    <location>
        <begin position="383"/>
        <end position="633"/>
    </location>
</feature>
<evidence type="ECO:0000256" key="10">
    <source>
        <dbReference type="SAM" id="Phobius"/>
    </source>
</evidence>
<dbReference type="Gene3D" id="1.10.287.950">
    <property type="entry name" value="Methyl-accepting chemotaxis protein"/>
    <property type="match status" value="1"/>
</dbReference>
<comment type="similarity">
    <text evidence="8">Belongs to the methyl-accepting chemotaxis (MCP) protein family.</text>
</comment>
<dbReference type="InterPro" id="IPR033479">
    <property type="entry name" value="dCache_1"/>
</dbReference>
<keyword evidence="3" id="KW-0145">Chemotaxis</keyword>
<evidence type="ECO:0000313" key="15">
    <source>
        <dbReference type="Proteomes" id="UP000198945"/>
    </source>
</evidence>
<dbReference type="CDD" id="cd11386">
    <property type="entry name" value="MCP_signal"/>
    <property type="match status" value="1"/>
</dbReference>
<feature type="transmembrane region" description="Helical" evidence="10">
    <location>
        <begin position="297"/>
        <end position="318"/>
    </location>
</feature>
<dbReference type="InterPro" id="IPR004089">
    <property type="entry name" value="MCPsignal_dom"/>
</dbReference>
<dbReference type="PANTHER" id="PTHR32089:SF112">
    <property type="entry name" value="LYSOZYME-LIKE PROTEIN-RELATED"/>
    <property type="match status" value="1"/>
</dbReference>
<keyword evidence="7 9" id="KW-0807">Transducer</keyword>
<dbReference type="AlphaFoldDB" id="A0A1G8P0I1"/>
<reference evidence="14 16" key="2">
    <citation type="submission" date="2019-03" db="EMBL/GenBank/DDBJ databases">
        <title>Deep subsurface shale carbon reservoir microbial communities from Ohio and West Virginia, USA.</title>
        <authorList>
            <person name="Wrighton K."/>
        </authorList>
    </citation>
    <scope>NUCLEOTIDE SEQUENCE [LARGE SCALE GENOMIC DNA]</scope>
    <source>
        <strain evidence="14 16">UTICA-S4D12</strain>
    </source>
</reference>
<dbReference type="CDD" id="cd06225">
    <property type="entry name" value="HAMP"/>
    <property type="match status" value="1"/>
</dbReference>
<organism evidence="13 15">
    <name type="scientific">Halanaerobium congolense</name>
    <dbReference type="NCBI Taxonomy" id="54121"/>
    <lineage>
        <taxon>Bacteria</taxon>
        <taxon>Bacillati</taxon>
        <taxon>Bacillota</taxon>
        <taxon>Clostridia</taxon>
        <taxon>Halanaerobiales</taxon>
        <taxon>Halanaerobiaceae</taxon>
        <taxon>Halanaerobium</taxon>
    </lineage>
</organism>
<evidence type="ECO:0000256" key="6">
    <source>
        <dbReference type="ARBA" id="ARBA00023136"/>
    </source>
</evidence>
<dbReference type="Pfam" id="PF00672">
    <property type="entry name" value="HAMP"/>
    <property type="match status" value="1"/>
</dbReference>
<dbReference type="PROSITE" id="PS50885">
    <property type="entry name" value="HAMP"/>
    <property type="match status" value="1"/>
</dbReference>
<dbReference type="Proteomes" id="UP000295758">
    <property type="component" value="Unassembled WGS sequence"/>
</dbReference>
<dbReference type="FunFam" id="1.10.287.950:FF:000001">
    <property type="entry name" value="Methyl-accepting chemotaxis sensory transducer"/>
    <property type="match status" value="1"/>
</dbReference>
<evidence type="ECO:0000256" key="2">
    <source>
        <dbReference type="ARBA" id="ARBA00022475"/>
    </source>
</evidence>